<reference evidence="1" key="1">
    <citation type="submission" date="2018-02" db="EMBL/GenBank/DDBJ databases">
        <title>Rhizophora mucronata_Transcriptome.</title>
        <authorList>
            <person name="Meera S.P."/>
            <person name="Sreeshan A."/>
            <person name="Augustine A."/>
        </authorList>
    </citation>
    <scope>NUCLEOTIDE SEQUENCE</scope>
    <source>
        <tissue evidence="1">Leaf</tissue>
    </source>
</reference>
<proteinExistence type="predicted"/>
<protein>
    <submittedName>
        <fullName evidence="1">Uncharacterized protein</fullName>
    </submittedName>
</protein>
<evidence type="ECO:0000313" key="1">
    <source>
        <dbReference type="EMBL" id="MBX02541.1"/>
    </source>
</evidence>
<dbReference type="EMBL" id="GGEC01022057">
    <property type="protein sequence ID" value="MBX02541.1"/>
    <property type="molecule type" value="Transcribed_RNA"/>
</dbReference>
<accession>A0A2P2KA14</accession>
<organism evidence="1">
    <name type="scientific">Rhizophora mucronata</name>
    <name type="common">Asiatic mangrove</name>
    <dbReference type="NCBI Taxonomy" id="61149"/>
    <lineage>
        <taxon>Eukaryota</taxon>
        <taxon>Viridiplantae</taxon>
        <taxon>Streptophyta</taxon>
        <taxon>Embryophyta</taxon>
        <taxon>Tracheophyta</taxon>
        <taxon>Spermatophyta</taxon>
        <taxon>Magnoliopsida</taxon>
        <taxon>eudicotyledons</taxon>
        <taxon>Gunneridae</taxon>
        <taxon>Pentapetalae</taxon>
        <taxon>rosids</taxon>
        <taxon>fabids</taxon>
        <taxon>Malpighiales</taxon>
        <taxon>Rhizophoraceae</taxon>
        <taxon>Rhizophora</taxon>
    </lineage>
</organism>
<name>A0A2P2KA14_RHIMU</name>
<sequence length="9" mass="927">MERSSCGGT</sequence>